<name>A0A1I7EIV6_9BURK</name>
<evidence type="ECO:0000256" key="1">
    <source>
        <dbReference type="SAM" id="SignalP"/>
    </source>
</evidence>
<feature type="chain" id="PRO_5011774290" description="Porin" evidence="1">
    <location>
        <begin position="22"/>
        <end position="117"/>
    </location>
</feature>
<sequence length="117" mass="13072">MKSTLILAALAGLLGVPVAHAQNSATYIGLSKAHVRYMAAPDSEHWWSTYYDTPHCRRFGLGMMEDLGPRFHSHFVLETDPMSSTERRFGAMATMHAQQESRSADTVTFSMPPLPWC</sequence>
<dbReference type="EMBL" id="FPBH01000023">
    <property type="protein sequence ID" value="SFU23868.1"/>
    <property type="molecule type" value="Genomic_DNA"/>
</dbReference>
<dbReference type="Proteomes" id="UP000198844">
    <property type="component" value="Unassembled WGS sequence"/>
</dbReference>
<dbReference type="AlphaFoldDB" id="A0A1I7EIV6"/>
<feature type="signal peptide" evidence="1">
    <location>
        <begin position="1"/>
        <end position="21"/>
    </location>
</feature>
<organism evidence="2 3">
    <name type="scientific">Paraburkholderia aspalathi</name>
    <dbReference type="NCBI Taxonomy" id="1324617"/>
    <lineage>
        <taxon>Bacteria</taxon>
        <taxon>Pseudomonadati</taxon>
        <taxon>Pseudomonadota</taxon>
        <taxon>Betaproteobacteria</taxon>
        <taxon>Burkholderiales</taxon>
        <taxon>Burkholderiaceae</taxon>
        <taxon>Paraburkholderia</taxon>
    </lineage>
</organism>
<evidence type="ECO:0000313" key="2">
    <source>
        <dbReference type="EMBL" id="SFU23868.1"/>
    </source>
</evidence>
<gene>
    <name evidence="2" type="ORF">SAMN05192563_102399</name>
</gene>
<protein>
    <recommendedName>
        <fullName evidence="4">Porin</fullName>
    </recommendedName>
</protein>
<accession>A0A1I7EIV6</accession>
<evidence type="ECO:0008006" key="4">
    <source>
        <dbReference type="Google" id="ProtNLM"/>
    </source>
</evidence>
<keyword evidence="1" id="KW-0732">Signal</keyword>
<proteinExistence type="predicted"/>
<evidence type="ECO:0000313" key="3">
    <source>
        <dbReference type="Proteomes" id="UP000198844"/>
    </source>
</evidence>
<reference evidence="2 3" key="1">
    <citation type="submission" date="2016-10" db="EMBL/GenBank/DDBJ databases">
        <authorList>
            <person name="de Groot N.N."/>
        </authorList>
    </citation>
    <scope>NUCLEOTIDE SEQUENCE [LARGE SCALE GENOMIC DNA]</scope>
    <source>
        <strain evidence="2 3">LMG 27731</strain>
    </source>
</reference>